<protein>
    <submittedName>
        <fullName evidence="2">Uncharacterized protein</fullName>
    </submittedName>
</protein>
<dbReference type="OrthoDB" id="7473760at2"/>
<accession>A0A4Q1KI84</accession>
<feature type="compositionally biased region" description="Polar residues" evidence="1">
    <location>
        <begin position="1"/>
        <end position="16"/>
    </location>
</feature>
<organism evidence="2 3">
    <name type="scientific">Sphingobium fluviale</name>
    <dbReference type="NCBI Taxonomy" id="2506423"/>
    <lineage>
        <taxon>Bacteria</taxon>
        <taxon>Pseudomonadati</taxon>
        <taxon>Pseudomonadota</taxon>
        <taxon>Alphaproteobacteria</taxon>
        <taxon>Sphingomonadales</taxon>
        <taxon>Sphingomonadaceae</taxon>
        <taxon>Sphingobium</taxon>
    </lineage>
</organism>
<dbReference type="AlphaFoldDB" id="A0A4Q1KI84"/>
<feature type="compositionally biased region" description="Basic and acidic residues" evidence="1">
    <location>
        <begin position="22"/>
        <end position="34"/>
    </location>
</feature>
<dbReference type="EMBL" id="SBKP01000005">
    <property type="protein sequence ID" value="RXR29282.1"/>
    <property type="molecule type" value="Genomic_DNA"/>
</dbReference>
<feature type="region of interest" description="Disordered" evidence="1">
    <location>
        <begin position="1"/>
        <end position="34"/>
    </location>
</feature>
<evidence type="ECO:0000313" key="2">
    <source>
        <dbReference type="EMBL" id="RXR29282.1"/>
    </source>
</evidence>
<proteinExistence type="predicted"/>
<gene>
    <name evidence="2" type="ORF">EQG66_07275</name>
</gene>
<evidence type="ECO:0000313" key="3">
    <source>
        <dbReference type="Proteomes" id="UP000290958"/>
    </source>
</evidence>
<dbReference type="RefSeq" id="WP_129403920.1">
    <property type="nucleotide sequence ID" value="NZ_SBKP01000005.1"/>
</dbReference>
<sequence length="151" mass="17043">MTRPQTQPKLSVPSTRNRQRLRSRDWPRQPRRDPHVRVITQLSELAGSDMSIIASSSRPWASATFIGAQHRVILRFAGKDAPERAARFAECLPEAEFAIAGHIVADACVDEWLRETNKREDTADQDCTDKGHQAQAEGLTLRITVLTVEDW</sequence>
<comment type="caution">
    <text evidence="2">The sequence shown here is derived from an EMBL/GenBank/DDBJ whole genome shotgun (WGS) entry which is preliminary data.</text>
</comment>
<keyword evidence="3" id="KW-1185">Reference proteome</keyword>
<evidence type="ECO:0000256" key="1">
    <source>
        <dbReference type="SAM" id="MobiDB-lite"/>
    </source>
</evidence>
<name>A0A4Q1KI84_9SPHN</name>
<reference evidence="3" key="1">
    <citation type="submission" date="2019-01" db="EMBL/GenBank/DDBJ databases">
        <title>Cytophagaceae bacterium strain CAR-16.</title>
        <authorList>
            <person name="Chen W.-M."/>
        </authorList>
    </citation>
    <scope>NUCLEOTIDE SEQUENCE [LARGE SCALE GENOMIC DNA]</scope>
    <source>
        <strain evidence="3">CHR27</strain>
    </source>
</reference>
<dbReference type="Proteomes" id="UP000290958">
    <property type="component" value="Unassembled WGS sequence"/>
</dbReference>